<dbReference type="GO" id="GO:0016757">
    <property type="term" value="F:glycosyltransferase activity"/>
    <property type="evidence" value="ECO:0007669"/>
    <property type="project" value="TreeGrafter"/>
</dbReference>
<dbReference type="AlphaFoldDB" id="A0A2D1U4T0"/>
<dbReference type="RefSeq" id="WP_099438554.1">
    <property type="nucleotide sequence ID" value="NZ_CP024091.1"/>
</dbReference>
<dbReference type="OrthoDB" id="9816564at2"/>
<dbReference type="Pfam" id="PF13692">
    <property type="entry name" value="Glyco_trans_1_4"/>
    <property type="match status" value="1"/>
</dbReference>
<dbReference type="Gene3D" id="3.40.50.11010">
    <property type="match status" value="1"/>
</dbReference>
<proteinExistence type="predicted"/>
<dbReference type="GO" id="GO:0009103">
    <property type="term" value="P:lipopolysaccharide biosynthetic process"/>
    <property type="evidence" value="ECO:0007669"/>
    <property type="project" value="TreeGrafter"/>
</dbReference>
<dbReference type="Proteomes" id="UP000223749">
    <property type="component" value="Chromosome"/>
</dbReference>
<dbReference type="EMBL" id="CP024091">
    <property type="protein sequence ID" value="ATP56613.1"/>
    <property type="molecule type" value="Genomic_DNA"/>
</dbReference>
<protein>
    <submittedName>
        <fullName evidence="2">Group 1 glycosyl transferase</fullName>
    </submittedName>
</protein>
<evidence type="ECO:0000313" key="3">
    <source>
        <dbReference type="Proteomes" id="UP000223749"/>
    </source>
</evidence>
<dbReference type="KEGG" id="pgs:CPT03_09060"/>
<dbReference type="SUPFAM" id="SSF53756">
    <property type="entry name" value="UDP-Glycosyltransferase/glycogen phosphorylase"/>
    <property type="match status" value="1"/>
</dbReference>
<keyword evidence="1 2" id="KW-0808">Transferase</keyword>
<gene>
    <name evidence="2" type="ORF">CPT03_09060</name>
</gene>
<sequence length="400" mass="45813">MNFVFVSLQRINTDRESTSTSLAKELAKKHTVLFVNPPIDRKTFLSKNNDHYVEEHIVQIKNGSTGIKKLAENLYMLNTSSLLESINWIPSTKVFSLFNYINNRRFARDIKNSLQELNFESFILINDKDIFRSFYLKELLRPSLYIYLDRDYTLGVDYWKRHGANLEPRLIKKSDLVVCNSNDFVKSAKKYNANSFYIGNGVDLKLFNSDVSHDIPEQLKTLKQPIIGYVGALSSLRLDLNLIVQVATAMPECSFVLIGKEDKEFSKSVLHEMENVHFLGKIDKKNIPSYVQYFTVCINPQLLNEITIGNFPLKIVEYLAMGKPVVAKSTNTMKEVFSEYSYLADDAQEFTNLIKKALSDDNSIKHSERISFAKSFSWDKVVSLLDESIKSSANNNSTLI</sequence>
<name>A0A2D1U4T0_9SPHI</name>
<accession>A0A2D1U4T0</accession>
<dbReference type="PANTHER" id="PTHR46401:SF2">
    <property type="entry name" value="GLYCOSYLTRANSFERASE WBBK-RELATED"/>
    <property type="match status" value="1"/>
</dbReference>
<evidence type="ECO:0000256" key="1">
    <source>
        <dbReference type="ARBA" id="ARBA00022679"/>
    </source>
</evidence>
<organism evidence="2 3">
    <name type="scientific">Pedobacter ginsengisoli</name>
    <dbReference type="NCBI Taxonomy" id="363852"/>
    <lineage>
        <taxon>Bacteria</taxon>
        <taxon>Pseudomonadati</taxon>
        <taxon>Bacteroidota</taxon>
        <taxon>Sphingobacteriia</taxon>
        <taxon>Sphingobacteriales</taxon>
        <taxon>Sphingobacteriaceae</taxon>
        <taxon>Pedobacter</taxon>
    </lineage>
</organism>
<keyword evidence="3" id="KW-1185">Reference proteome</keyword>
<evidence type="ECO:0000313" key="2">
    <source>
        <dbReference type="EMBL" id="ATP56613.1"/>
    </source>
</evidence>
<reference evidence="2 3" key="1">
    <citation type="submission" date="2017-10" db="EMBL/GenBank/DDBJ databases">
        <title>Whole genome of Pedobacter ginsengisoli T01R-27 isolated from tomato rhizosphere.</title>
        <authorList>
            <person name="Weon H.-Y."/>
            <person name="Lee S.A."/>
            <person name="Sang M.K."/>
            <person name="Song J."/>
        </authorList>
    </citation>
    <scope>NUCLEOTIDE SEQUENCE [LARGE SCALE GENOMIC DNA]</scope>
    <source>
        <strain evidence="2 3">T01R-27</strain>
    </source>
</reference>
<dbReference type="Gene3D" id="3.40.50.2000">
    <property type="entry name" value="Glycogen Phosphorylase B"/>
    <property type="match status" value="1"/>
</dbReference>
<dbReference type="PANTHER" id="PTHR46401">
    <property type="entry name" value="GLYCOSYLTRANSFERASE WBBK-RELATED"/>
    <property type="match status" value="1"/>
</dbReference>